<feature type="transmembrane region" description="Helical" evidence="1">
    <location>
        <begin position="155"/>
        <end position="177"/>
    </location>
</feature>
<dbReference type="Pfam" id="PF12679">
    <property type="entry name" value="ABC2_membrane_2"/>
    <property type="match status" value="1"/>
</dbReference>
<dbReference type="AlphaFoldDB" id="A0A0G2Z5Q6"/>
<evidence type="ECO:0000313" key="2">
    <source>
        <dbReference type="EMBL" id="AKI96897.1"/>
    </source>
</evidence>
<dbReference type="GO" id="GO:0140359">
    <property type="term" value="F:ABC-type transporter activity"/>
    <property type="evidence" value="ECO:0007669"/>
    <property type="project" value="InterPro"/>
</dbReference>
<dbReference type="Proteomes" id="UP000035159">
    <property type="component" value="Chromosome"/>
</dbReference>
<dbReference type="EMBL" id="CP011232">
    <property type="protein sequence ID" value="AKI96897.1"/>
    <property type="molecule type" value="Genomic_DNA"/>
</dbReference>
<dbReference type="GO" id="GO:0005886">
    <property type="term" value="C:plasma membrane"/>
    <property type="evidence" value="ECO:0007669"/>
    <property type="project" value="UniProtKB-SubCell"/>
</dbReference>
<keyword evidence="1" id="KW-1133">Transmembrane helix</keyword>
<feature type="transmembrane region" description="Helical" evidence="1">
    <location>
        <begin position="184"/>
        <end position="205"/>
    </location>
</feature>
<name>A0A0G2Z5Q6_9BACT</name>
<reference evidence="2 3" key="1">
    <citation type="submission" date="2015-04" db="EMBL/GenBank/DDBJ databases">
        <title>Complete Genome Sequence of Kosmotoga pacifica SLHLJ1.</title>
        <authorList>
            <person name="Jiang L.J."/>
            <person name="Shao Z.Z."/>
            <person name="Jebbar M."/>
        </authorList>
    </citation>
    <scope>NUCLEOTIDE SEQUENCE [LARGE SCALE GENOMIC DNA]</scope>
    <source>
        <strain evidence="2 3">SLHLJ1</strain>
    </source>
</reference>
<keyword evidence="1" id="KW-0472">Membrane</keyword>
<dbReference type="PANTHER" id="PTHR37305">
    <property type="entry name" value="INTEGRAL MEMBRANE PROTEIN-RELATED"/>
    <property type="match status" value="1"/>
</dbReference>
<dbReference type="PATRIC" id="fig|1330330.3.peg.531"/>
<feature type="transmembrane region" description="Helical" evidence="1">
    <location>
        <begin position="12"/>
        <end position="30"/>
    </location>
</feature>
<evidence type="ECO:0000256" key="1">
    <source>
        <dbReference type="SAM" id="Phobius"/>
    </source>
</evidence>
<dbReference type="STRING" id="1330330.IX53_02635"/>
<feature type="transmembrane region" description="Helical" evidence="1">
    <location>
        <begin position="225"/>
        <end position="246"/>
    </location>
</feature>
<dbReference type="OrthoDB" id="43593at2"/>
<dbReference type="RefSeq" id="WP_047754032.1">
    <property type="nucleotide sequence ID" value="NZ_CAJUHA010000019.1"/>
</dbReference>
<feature type="transmembrane region" description="Helical" evidence="1">
    <location>
        <begin position="114"/>
        <end position="135"/>
    </location>
</feature>
<keyword evidence="1" id="KW-0812">Transmembrane</keyword>
<dbReference type="KEGG" id="kpf:IX53_02635"/>
<feature type="transmembrane region" description="Helical" evidence="1">
    <location>
        <begin position="76"/>
        <end position="93"/>
    </location>
</feature>
<gene>
    <name evidence="2" type="ORF">IX53_02635</name>
</gene>
<protein>
    <submittedName>
        <fullName evidence="2">ABC transporter permease</fullName>
    </submittedName>
</protein>
<keyword evidence="3" id="KW-1185">Reference proteome</keyword>
<accession>A0A0G2Z5Q6</accession>
<organism evidence="2 3">
    <name type="scientific">Kosmotoga pacifica</name>
    <dbReference type="NCBI Taxonomy" id="1330330"/>
    <lineage>
        <taxon>Bacteria</taxon>
        <taxon>Thermotogati</taxon>
        <taxon>Thermotogota</taxon>
        <taxon>Thermotogae</taxon>
        <taxon>Kosmotogales</taxon>
        <taxon>Kosmotogaceae</taxon>
        <taxon>Kosmotoga</taxon>
    </lineage>
</organism>
<sequence>MRKELYDMRIRALALFFLMLALFFAIAPFQDYAVGTLRSLEGSSGEFMGKYIDREYVEQLTNWSFYMYSQWFGKNFGQLVPIIAIVLAFPLFSRESENGTLEFLLVRQSRLRVFMNKSFTGLLALVSIIVILSFLPILYSFVTGKEFVNEYVPQFMIFALVGGLLWYSVTLIFSVVFNDQVKPILASLGALVLTTVLGLLRPLRYLNTYRYILGVDIFSGGDMDILYTVSLLLVSGFLLFISYEIFNHKEI</sequence>
<proteinExistence type="predicted"/>
<evidence type="ECO:0000313" key="3">
    <source>
        <dbReference type="Proteomes" id="UP000035159"/>
    </source>
</evidence>
<dbReference type="PANTHER" id="PTHR37305:SF1">
    <property type="entry name" value="MEMBRANE PROTEIN"/>
    <property type="match status" value="1"/>
</dbReference>